<gene>
    <name evidence="1" type="ORF">HPB52_006914</name>
</gene>
<dbReference type="AlphaFoldDB" id="A0A9D4T5S9"/>
<reference evidence="1" key="1">
    <citation type="journal article" date="2020" name="Cell">
        <title>Large-Scale Comparative Analyses of Tick Genomes Elucidate Their Genetic Diversity and Vector Capacities.</title>
        <authorList>
            <consortium name="Tick Genome and Microbiome Consortium (TIGMIC)"/>
            <person name="Jia N."/>
            <person name="Wang J."/>
            <person name="Shi W."/>
            <person name="Du L."/>
            <person name="Sun Y."/>
            <person name="Zhan W."/>
            <person name="Jiang J.F."/>
            <person name="Wang Q."/>
            <person name="Zhang B."/>
            <person name="Ji P."/>
            <person name="Bell-Sakyi L."/>
            <person name="Cui X.M."/>
            <person name="Yuan T.T."/>
            <person name="Jiang B.G."/>
            <person name="Yang W.F."/>
            <person name="Lam T.T."/>
            <person name="Chang Q.C."/>
            <person name="Ding S.J."/>
            <person name="Wang X.J."/>
            <person name="Zhu J.G."/>
            <person name="Ruan X.D."/>
            <person name="Zhao L."/>
            <person name="Wei J.T."/>
            <person name="Ye R.Z."/>
            <person name="Que T.C."/>
            <person name="Du C.H."/>
            <person name="Zhou Y.H."/>
            <person name="Cheng J.X."/>
            <person name="Dai P.F."/>
            <person name="Guo W.B."/>
            <person name="Han X.H."/>
            <person name="Huang E.J."/>
            <person name="Li L.F."/>
            <person name="Wei W."/>
            <person name="Gao Y.C."/>
            <person name="Liu J.Z."/>
            <person name="Shao H.Z."/>
            <person name="Wang X."/>
            <person name="Wang C.C."/>
            <person name="Yang T.C."/>
            <person name="Huo Q.B."/>
            <person name="Li W."/>
            <person name="Chen H.Y."/>
            <person name="Chen S.E."/>
            <person name="Zhou L.G."/>
            <person name="Ni X.B."/>
            <person name="Tian J.H."/>
            <person name="Sheng Y."/>
            <person name="Liu T."/>
            <person name="Pan Y.S."/>
            <person name="Xia L.Y."/>
            <person name="Li J."/>
            <person name="Zhao F."/>
            <person name="Cao W.C."/>
        </authorList>
    </citation>
    <scope>NUCLEOTIDE SEQUENCE</scope>
    <source>
        <strain evidence="1">Rsan-2018</strain>
    </source>
</reference>
<reference evidence="1" key="2">
    <citation type="submission" date="2021-09" db="EMBL/GenBank/DDBJ databases">
        <authorList>
            <person name="Jia N."/>
            <person name="Wang J."/>
            <person name="Shi W."/>
            <person name="Du L."/>
            <person name="Sun Y."/>
            <person name="Zhan W."/>
            <person name="Jiang J."/>
            <person name="Wang Q."/>
            <person name="Zhang B."/>
            <person name="Ji P."/>
            <person name="Sakyi L.B."/>
            <person name="Cui X."/>
            <person name="Yuan T."/>
            <person name="Jiang B."/>
            <person name="Yang W."/>
            <person name="Lam T.T.-Y."/>
            <person name="Chang Q."/>
            <person name="Ding S."/>
            <person name="Wang X."/>
            <person name="Zhu J."/>
            <person name="Ruan X."/>
            <person name="Zhao L."/>
            <person name="Wei J."/>
            <person name="Que T."/>
            <person name="Du C."/>
            <person name="Cheng J."/>
            <person name="Dai P."/>
            <person name="Han X."/>
            <person name="Huang E."/>
            <person name="Gao Y."/>
            <person name="Liu J."/>
            <person name="Shao H."/>
            <person name="Ye R."/>
            <person name="Li L."/>
            <person name="Wei W."/>
            <person name="Wang X."/>
            <person name="Wang C."/>
            <person name="Huo Q."/>
            <person name="Li W."/>
            <person name="Guo W."/>
            <person name="Chen H."/>
            <person name="Chen S."/>
            <person name="Zhou L."/>
            <person name="Zhou L."/>
            <person name="Ni X."/>
            <person name="Tian J."/>
            <person name="Zhou Y."/>
            <person name="Sheng Y."/>
            <person name="Liu T."/>
            <person name="Pan Y."/>
            <person name="Xia L."/>
            <person name="Li J."/>
            <person name="Zhao F."/>
            <person name="Cao W."/>
        </authorList>
    </citation>
    <scope>NUCLEOTIDE SEQUENCE</scope>
    <source>
        <strain evidence="1">Rsan-2018</strain>
        <tissue evidence="1">Larvae</tissue>
    </source>
</reference>
<comment type="caution">
    <text evidence="1">The sequence shown here is derived from an EMBL/GenBank/DDBJ whole genome shotgun (WGS) entry which is preliminary data.</text>
</comment>
<name>A0A9D4T5S9_RHISA</name>
<evidence type="ECO:0000313" key="2">
    <source>
        <dbReference type="Proteomes" id="UP000821837"/>
    </source>
</evidence>
<accession>A0A9D4T5S9</accession>
<keyword evidence="2" id="KW-1185">Reference proteome</keyword>
<dbReference type="EMBL" id="JABSTV010001246">
    <property type="protein sequence ID" value="KAH7975971.1"/>
    <property type="molecule type" value="Genomic_DNA"/>
</dbReference>
<protein>
    <submittedName>
        <fullName evidence="1">Uncharacterized protein</fullName>
    </submittedName>
</protein>
<organism evidence="1 2">
    <name type="scientific">Rhipicephalus sanguineus</name>
    <name type="common">Brown dog tick</name>
    <name type="synonym">Ixodes sanguineus</name>
    <dbReference type="NCBI Taxonomy" id="34632"/>
    <lineage>
        <taxon>Eukaryota</taxon>
        <taxon>Metazoa</taxon>
        <taxon>Ecdysozoa</taxon>
        <taxon>Arthropoda</taxon>
        <taxon>Chelicerata</taxon>
        <taxon>Arachnida</taxon>
        <taxon>Acari</taxon>
        <taxon>Parasitiformes</taxon>
        <taxon>Ixodida</taxon>
        <taxon>Ixodoidea</taxon>
        <taxon>Ixodidae</taxon>
        <taxon>Rhipicephalinae</taxon>
        <taxon>Rhipicephalus</taxon>
        <taxon>Rhipicephalus</taxon>
    </lineage>
</organism>
<dbReference type="Proteomes" id="UP000821837">
    <property type="component" value="Chromosome 10"/>
</dbReference>
<proteinExistence type="predicted"/>
<sequence length="205" mass="23335">MRKEVQHWPGASSEGRVARAQKNNKFARFGISYSPWTLPVQFTAKPSFGQQFVAHAVKNWKGNGFTVFGTMGIQKEIMDIKHDPQLIKWYQTLAGIDTTVPNATLFIGLRLLDDGNQLATKKQLATDLFEALRDMKAWHLLRQLLEQSHTKTTTQHHVTRLIHAPIDKSNDLFRDTYTSPGIQLLFTHTQEPNPQLDTNITEAEV</sequence>
<evidence type="ECO:0000313" key="1">
    <source>
        <dbReference type="EMBL" id="KAH7975971.1"/>
    </source>
</evidence>